<feature type="compositionally biased region" description="Polar residues" evidence="2">
    <location>
        <begin position="1047"/>
        <end position="1056"/>
    </location>
</feature>
<dbReference type="GO" id="GO:0070823">
    <property type="term" value="C:HDA1 complex"/>
    <property type="evidence" value="ECO:0007669"/>
    <property type="project" value="InterPro"/>
</dbReference>
<dbReference type="InterPro" id="IPR021006">
    <property type="entry name" value="Hda2/3"/>
</dbReference>
<proteinExistence type="predicted"/>
<feature type="compositionally biased region" description="Basic residues" evidence="2">
    <location>
        <begin position="1"/>
        <end position="20"/>
    </location>
</feature>
<dbReference type="Proteomes" id="UP000799424">
    <property type="component" value="Unassembled WGS sequence"/>
</dbReference>
<dbReference type="Gene3D" id="3.40.50.12360">
    <property type="match status" value="1"/>
</dbReference>
<feature type="compositionally biased region" description="Basic and acidic residues" evidence="2">
    <location>
        <begin position="1332"/>
        <end position="1342"/>
    </location>
</feature>
<organism evidence="4 5">
    <name type="scientific">Ophiobolus disseminans</name>
    <dbReference type="NCBI Taxonomy" id="1469910"/>
    <lineage>
        <taxon>Eukaryota</taxon>
        <taxon>Fungi</taxon>
        <taxon>Dikarya</taxon>
        <taxon>Ascomycota</taxon>
        <taxon>Pezizomycotina</taxon>
        <taxon>Dothideomycetes</taxon>
        <taxon>Pleosporomycetidae</taxon>
        <taxon>Pleosporales</taxon>
        <taxon>Pleosporineae</taxon>
        <taxon>Phaeosphaeriaceae</taxon>
        <taxon>Ophiobolus</taxon>
    </lineage>
</organism>
<dbReference type="InterPro" id="IPR016197">
    <property type="entry name" value="Chromo-like_dom_sf"/>
</dbReference>
<feature type="compositionally biased region" description="Basic and acidic residues" evidence="2">
    <location>
        <begin position="306"/>
        <end position="318"/>
    </location>
</feature>
<feature type="compositionally biased region" description="Polar residues" evidence="2">
    <location>
        <begin position="173"/>
        <end position="195"/>
    </location>
</feature>
<feature type="compositionally biased region" description="Low complexity" evidence="2">
    <location>
        <begin position="618"/>
        <end position="632"/>
    </location>
</feature>
<dbReference type="SUPFAM" id="SSF54160">
    <property type="entry name" value="Chromo domain-like"/>
    <property type="match status" value="1"/>
</dbReference>
<feature type="compositionally biased region" description="Basic residues" evidence="2">
    <location>
        <begin position="97"/>
        <end position="109"/>
    </location>
</feature>
<dbReference type="OrthoDB" id="3647690at2759"/>
<dbReference type="PROSITE" id="PS50013">
    <property type="entry name" value="CHROMO_2"/>
    <property type="match status" value="1"/>
</dbReference>
<evidence type="ECO:0000313" key="4">
    <source>
        <dbReference type="EMBL" id="KAF2826740.1"/>
    </source>
</evidence>
<dbReference type="Gene3D" id="2.40.50.40">
    <property type="match status" value="1"/>
</dbReference>
<feature type="compositionally biased region" description="Low complexity" evidence="2">
    <location>
        <begin position="226"/>
        <end position="240"/>
    </location>
</feature>
<reference evidence="4" key="1">
    <citation type="journal article" date="2020" name="Stud. Mycol.">
        <title>101 Dothideomycetes genomes: a test case for predicting lifestyles and emergence of pathogens.</title>
        <authorList>
            <person name="Haridas S."/>
            <person name="Albert R."/>
            <person name="Binder M."/>
            <person name="Bloem J."/>
            <person name="Labutti K."/>
            <person name="Salamov A."/>
            <person name="Andreopoulos B."/>
            <person name="Baker S."/>
            <person name="Barry K."/>
            <person name="Bills G."/>
            <person name="Bluhm B."/>
            <person name="Cannon C."/>
            <person name="Castanera R."/>
            <person name="Culley D."/>
            <person name="Daum C."/>
            <person name="Ezra D."/>
            <person name="Gonzalez J."/>
            <person name="Henrissat B."/>
            <person name="Kuo A."/>
            <person name="Liang C."/>
            <person name="Lipzen A."/>
            <person name="Lutzoni F."/>
            <person name="Magnuson J."/>
            <person name="Mondo S."/>
            <person name="Nolan M."/>
            <person name="Ohm R."/>
            <person name="Pangilinan J."/>
            <person name="Park H.-J."/>
            <person name="Ramirez L."/>
            <person name="Alfaro M."/>
            <person name="Sun H."/>
            <person name="Tritt A."/>
            <person name="Yoshinaga Y."/>
            <person name="Zwiers L.-H."/>
            <person name="Turgeon B."/>
            <person name="Goodwin S."/>
            <person name="Spatafora J."/>
            <person name="Crous P."/>
            <person name="Grigoriev I."/>
        </authorList>
    </citation>
    <scope>NUCLEOTIDE SEQUENCE</scope>
    <source>
        <strain evidence="4">CBS 113818</strain>
    </source>
</reference>
<evidence type="ECO:0000256" key="2">
    <source>
        <dbReference type="SAM" id="MobiDB-lite"/>
    </source>
</evidence>
<feature type="compositionally biased region" description="Low complexity" evidence="2">
    <location>
        <begin position="115"/>
        <end position="126"/>
    </location>
</feature>
<feature type="compositionally biased region" description="Basic and acidic residues" evidence="2">
    <location>
        <begin position="1060"/>
        <end position="1075"/>
    </location>
</feature>
<dbReference type="Pfam" id="PF11496">
    <property type="entry name" value="HDA2-3"/>
    <property type="match status" value="1"/>
</dbReference>
<feature type="region of interest" description="Disordered" evidence="2">
    <location>
        <begin position="1"/>
        <end position="35"/>
    </location>
</feature>
<feature type="compositionally biased region" description="Basic and acidic residues" evidence="2">
    <location>
        <begin position="590"/>
        <end position="605"/>
    </location>
</feature>
<gene>
    <name evidence="4" type="ORF">CC86DRAFT_369916</name>
</gene>
<dbReference type="GO" id="GO:0006338">
    <property type="term" value="P:chromatin remodeling"/>
    <property type="evidence" value="ECO:0007669"/>
    <property type="project" value="UniProtKB-ARBA"/>
</dbReference>
<dbReference type="CDD" id="cd00024">
    <property type="entry name" value="CD_CSD"/>
    <property type="match status" value="1"/>
</dbReference>
<dbReference type="PANTHER" id="PTHR48125">
    <property type="entry name" value="LP07818P1"/>
    <property type="match status" value="1"/>
</dbReference>
<feature type="domain" description="Chromo" evidence="3">
    <location>
        <begin position="37"/>
        <end position="78"/>
    </location>
</feature>
<feature type="region of interest" description="Disordered" evidence="2">
    <location>
        <begin position="506"/>
        <end position="707"/>
    </location>
</feature>
<accession>A0A6A7A091</accession>
<evidence type="ECO:0000256" key="1">
    <source>
        <dbReference type="ARBA" id="ARBA00011353"/>
    </source>
</evidence>
<dbReference type="InterPro" id="IPR038609">
    <property type="entry name" value="HDA1_su2/3_sf"/>
</dbReference>
<feature type="region of interest" description="Disordered" evidence="2">
    <location>
        <begin position="1332"/>
        <end position="1375"/>
    </location>
</feature>
<name>A0A6A7A091_9PLEO</name>
<feature type="region of interest" description="Disordered" evidence="2">
    <location>
        <begin position="1047"/>
        <end position="1092"/>
    </location>
</feature>
<comment type="subunit">
    <text evidence="1">Component of the NuA4 histone acetyltransferase complex.</text>
</comment>
<dbReference type="EMBL" id="MU006225">
    <property type="protein sequence ID" value="KAF2826740.1"/>
    <property type="molecule type" value="Genomic_DNA"/>
</dbReference>
<evidence type="ECO:0000313" key="5">
    <source>
        <dbReference type="Proteomes" id="UP000799424"/>
    </source>
</evidence>
<feature type="compositionally biased region" description="Polar residues" evidence="2">
    <location>
        <begin position="1346"/>
        <end position="1356"/>
    </location>
</feature>
<dbReference type="InterPro" id="IPR000953">
    <property type="entry name" value="Chromo/chromo_shadow_dom"/>
</dbReference>
<feature type="compositionally biased region" description="Low complexity" evidence="2">
    <location>
        <begin position="567"/>
        <end position="582"/>
    </location>
</feature>
<dbReference type="PANTHER" id="PTHR48125:SF10">
    <property type="entry name" value="OS12G0136300 PROTEIN"/>
    <property type="match status" value="1"/>
</dbReference>
<protein>
    <recommendedName>
        <fullName evidence="3">Chromo domain-containing protein</fullName>
    </recommendedName>
</protein>
<evidence type="ECO:0000259" key="3">
    <source>
        <dbReference type="PROSITE" id="PS50013"/>
    </source>
</evidence>
<feature type="region of interest" description="Disordered" evidence="2">
    <location>
        <begin position="59"/>
        <end position="255"/>
    </location>
</feature>
<sequence length="1375" mass="151098">MAPPKRKHPSGRSTKVSKRPKYAESSDDEASPTKQLWEAVCILQERRVGRKLQYLIQWKGTDPATGQDYLPTWEPEQNPNEDLLTSWIRAKASRPEKKPRRQARPSRKSRIVERSSAPSTAPSHASTPHRESPIPPVETPTPTAASRAQADVRVQVQPPGDFDPDEYERYSQLAASRSPSRPSDTQGTDLDSSQLFAAGADSTPHYDASRVVQDSQSSAGEGSFVPPTQQTTSTTQQSSPADGTQEDVTEDSGLLEIVQEAASCAHSPARSIPETVYDTAAESQSQLAQHIVSTTPLTLQQAGSQAEHRAGLTEHSEPDETAQFPFLSPHPLHHSQTTAQTTISQSLREEIEHPIHRFNAPTDIGALEQTGQQDALPKATSAISPILASSHNEHQHSQAKDSLLVASTQVQDDELLSEFLEPEYICSQSPTVAQLVAIEQETVVQSTYASHNVEEEAVRHWDFALESQPPGSTDQLTASREQNAQIVHPNNDLSTQDLIESIQPSIEQPSIEQPSIEKEDGPGHSSPASRHDSSQDTPEPPPNSIDHSSSPIPQPPSHSLGTLESQVPTRPRTPVPTSSLSVMASQDTGKAVEQRMKDLLAEKKAQNPFTPTRRMRKSAFSPSTSATPAGSPNPVTSSRRLLRTGASPSAAAEGTRSPSTVPDRSPAPPAPTSLRTVALTHASQPLAEETREETAKALSASPPPEVVPEIAPVVPAIVTTEPTVPDEVSTDDMELSEVDIDDDNDTASLLNDDLQLAPEEYIVPLFIEGRQSDMYSAYMNQKIGLLDAFVKDVDGVQTIEQVEEVLSYFKAIETHIDLVFAEAGSAPDHAMDSATQVEFAAQFGMENSAKFRFLHWLFHTLRNHEKHVVLVVEEDSDKIFDIMETFCKANFIHYSMPTRGLEADPADFEGNLLVSIFPSSTSPIIRPANLIVCLDGVQDASHIRQKHWAANPDVEVVPILHLVIPRTVGHIERYLSSSLDKRQRMHTIFASLAQMRGELGRPIDENTPRAPRAACIVADWLIATHDDRGSLPLTSIGSVKDVIEYQTQGSQASVTSPVPERAKRPHDDEELDPAKRMRFTPQPQPQPTSGLSINEIENEITRVSDSMPGTATDNASMLQAQLVRIEEAYRTERAAREAEKAQFAEHEAMWDRQQTVHEDQVKKYRLLLGKQTTTEQQLETTMKNNETLRERLATRTTDIHTLTSQLDQQRTTDLLSDDAKIAEITRLRKDLALANEEKIRAQKAQESVDKMLDYTKEEYRKASDAAGTSASLIASLEAQNAQLAHAASGQPATLKKMHLDRQYENLALQLRNSKAENMTLKKALAQKEDELQRARLSGERMGVRTRGTSATPQPSKVRSRAASPSGGRLANLRNG</sequence>
<keyword evidence="5" id="KW-1185">Reference proteome</keyword>
<feature type="region of interest" description="Disordered" evidence="2">
    <location>
        <begin position="299"/>
        <end position="341"/>
    </location>
</feature>